<keyword evidence="3" id="KW-1185">Reference proteome</keyword>
<protein>
    <submittedName>
        <fullName evidence="2">F-box domain-containing protein</fullName>
    </submittedName>
</protein>
<dbReference type="Pfam" id="PF00646">
    <property type="entry name" value="F-box"/>
    <property type="match status" value="1"/>
</dbReference>
<dbReference type="FunCoup" id="Q21842">
    <property type="interactions" value="252"/>
</dbReference>
<dbReference type="PANTHER" id="PTHR22899">
    <property type="entry name" value="CYCLIN-RELATED F-BOX FAMILY"/>
    <property type="match status" value="1"/>
</dbReference>
<evidence type="ECO:0000313" key="2">
    <source>
        <dbReference type="EMBL" id="CCD73090.2"/>
    </source>
</evidence>
<dbReference type="AlphaFoldDB" id="Q21842"/>
<dbReference type="KEGG" id="cel:CELE_R08C7.9"/>
<feature type="domain" description="F-box" evidence="1">
    <location>
        <begin position="3"/>
        <end position="50"/>
    </location>
</feature>
<name>Q21842_CAEEL</name>
<evidence type="ECO:0000313" key="3">
    <source>
        <dbReference type="Proteomes" id="UP000001940"/>
    </source>
</evidence>
<dbReference type="STRING" id="6239.R08C7.9.1"/>
<dbReference type="UCSC" id="R08C7.9">
    <property type="organism name" value="c. elegans"/>
</dbReference>
<dbReference type="AGR" id="WB:WBGene00019952"/>
<organism evidence="2 3">
    <name type="scientific">Caenorhabditis elegans</name>
    <dbReference type="NCBI Taxonomy" id="6239"/>
    <lineage>
        <taxon>Eukaryota</taxon>
        <taxon>Metazoa</taxon>
        <taxon>Ecdysozoa</taxon>
        <taxon>Nematoda</taxon>
        <taxon>Chromadorea</taxon>
        <taxon>Rhabditida</taxon>
        <taxon>Rhabditina</taxon>
        <taxon>Rhabditomorpha</taxon>
        <taxon>Rhabditoidea</taxon>
        <taxon>Rhabditidae</taxon>
        <taxon>Peloderinae</taxon>
        <taxon>Caenorhabditis</taxon>
    </lineage>
</organism>
<dbReference type="WormBase" id="R08C7.9">
    <property type="protein sequence ID" value="CE49020"/>
    <property type="gene ID" value="WBGene00019952"/>
    <property type="gene designation" value="fbxb-74"/>
</dbReference>
<dbReference type="CTD" id="177210"/>
<evidence type="ECO:0000313" key="4">
    <source>
        <dbReference type="WormBase" id="R08C7.9"/>
    </source>
</evidence>
<dbReference type="EMBL" id="BX284604">
    <property type="protein sequence ID" value="CCD73090.2"/>
    <property type="molecule type" value="Genomic_DNA"/>
</dbReference>
<dbReference type="PANTHER" id="PTHR22899:SF0">
    <property type="entry name" value="F-BOX ASSOCIATED DOMAIN-CONTAINING PROTEIN-RELATED"/>
    <property type="match status" value="1"/>
</dbReference>
<dbReference type="Proteomes" id="UP000001940">
    <property type="component" value="Chromosome IV"/>
</dbReference>
<dbReference type="RefSeq" id="NP_500565.3">
    <property type="nucleotide sequence ID" value="NM_068164.7"/>
</dbReference>
<dbReference type="PROSITE" id="PS50181">
    <property type="entry name" value="FBOX"/>
    <property type="match status" value="1"/>
</dbReference>
<dbReference type="InterPro" id="IPR012885">
    <property type="entry name" value="F-box_Sdz-33"/>
</dbReference>
<proteinExistence type="predicted"/>
<evidence type="ECO:0000259" key="1">
    <source>
        <dbReference type="PROSITE" id="PS50181"/>
    </source>
</evidence>
<sequence length="307" mass="35675">MHVFPLPNLPEKSSNYVLRRMPLTQLIGFALISKRTKDQAERLNVKMKSVDVWIDEAIKIFIWADSDERIPSVFVKFLVSQAPNDPGKREFTLRTREGKTWPKFGARQFLDHALEVCNEVCIIRITLLCDKIDCDGNKICDMFDGLTIESLSVCFEHLQLVNPFFQQMLTKFSRQSKMVSWMGNPFPHDDSHRIQIILCQFIHSVHLPAKLFSNVRVLLDGLLIADAVLLWNMDKMCLKDVNIFLKHWIHGSNTKLESASLRLDAQVMEMRMFSKCYSKMWNTRWHLRSGNLCILGQMDQKNTLEAK</sequence>
<dbReference type="PaxDb" id="6239-R08C7.9"/>
<gene>
    <name evidence="2 4" type="primary">fbxb-74</name>
    <name evidence="2" type="ORF">CELE_R08C7.9</name>
    <name evidence="4" type="ORF">R08C7.9</name>
</gene>
<dbReference type="Pfam" id="PF07735">
    <property type="entry name" value="FBA_2"/>
    <property type="match status" value="1"/>
</dbReference>
<dbReference type="InterPro" id="IPR001810">
    <property type="entry name" value="F-box_dom"/>
</dbReference>
<dbReference type="Bgee" id="WBGene00019952">
    <property type="expression patterns" value="Expressed in embryo and 3 other cell types or tissues"/>
</dbReference>
<dbReference type="OrthoDB" id="5907421at2759"/>
<dbReference type="InParanoid" id="Q21842"/>
<dbReference type="HOGENOM" id="CLU_028840_1_1_1"/>
<reference evidence="2 3" key="1">
    <citation type="journal article" date="1998" name="Science">
        <title>Genome sequence of the nematode C. elegans: a platform for investigating biology.</title>
        <authorList>
            <consortium name="The C. elegans sequencing consortium"/>
            <person name="Sulson J.E."/>
            <person name="Waterston R."/>
        </authorList>
    </citation>
    <scope>NUCLEOTIDE SEQUENCE [LARGE SCALE GENOMIC DNA]</scope>
    <source>
        <strain evidence="2 3">Bristol N2</strain>
    </source>
</reference>
<accession>Q21842</accession>
<dbReference type="GeneID" id="177210"/>
<dbReference type="InterPro" id="IPR053222">
    <property type="entry name" value="Zygotic_Embryogenesis-Asso"/>
</dbReference>